<gene>
    <name evidence="1" type="ORF">DWE98_26270</name>
</gene>
<sequence>MTMLILGGTFARPVRERVACDFASFSLVGELKTYPIDESPLAIAHVDVKTRHDRTFQRSNALI</sequence>
<accession>A0A370KZX4</accession>
<organism evidence="1 2">
    <name type="scientific">Bosea caraganae</name>
    <dbReference type="NCBI Taxonomy" id="2763117"/>
    <lineage>
        <taxon>Bacteria</taxon>
        <taxon>Pseudomonadati</taxon>
        <taxon>Pseudomonadota</taxon>
        <taxon>Alphaproteobacteria</taxon>
        <taxon>Hyphomicrobiales</taxon>
        <taxon>Boseaceae</taxon>
        <taxon>Bosea</taxon>
    </lineage>
</organism>
<evidence type="ECO:0000313" key="2">
    <source>
        <dbReference type="Proteomes" id="UP000255207"/>
    </source>
</evidence>
<dbReference type="Proteomes" id="UP000255207">
    <property type="component" value="Unassembled WGS sequence"/>
</dbReference>
<proteinExistence type="predicted"/>
<name>A0A370KZX4_9HYPH</name>
<reference evidence="2" key="1">
    <citation type="submission" date="2018-07" db="EMBL/GenBank/DDBJ databases">
        <authorList>
            <person name="Safronova V.I."/>
            <person name="Chirak E.R."/>
            <person name="Sazanova A.L."/>
        </authorList>
    </citation>
    <scope>NUCLEOTIDE SEQUENCE [LARGE SCALE GENOMIC DNA]</scope>
    <source>
        <strain evidence="2">RCAM04685</strain>
    </source>
</reference>
<keyword evidence="2" id="KW-1185">Reference proteome</keyword>
<evidence type="ECO:0000313" key="1">
    <source>
        <dbReference type="EMBL" id="RDJ20142.1"/>
    </source>
</evidence>
<dbReference type="AlphaFoldDB" id="A0A370KZX4"/>
<dbReference type="EMBL" id="QQTP01000022">
    <property type="protein sequence ID" value="RDJ20142.1"/>
    <property type="molecule type" value="Genomic_DNA"/>
</dbReference>
<comment type="caution">
    <text evidence="1">The sequence shown here is derived from an EMBL/GenBank/DDBJ whole genome shotgun (WGS) entry which is preliminary data.</text>
</comment>
<protein>
    <submittedName>
        <fullName evidence="1">Uncharacterized protein</fullName>
    </submittedName>
</protein>